<dbReference type="NCBIfam" id="TIGR03197">
    <property type="entry name" value="MnmC_Cterm"/>
    <property type="match status" value="1"/>
</dbReference>
<dbReference type="Gene3D" id="3.30.9.10">
    <property type="entry name" value="D-Amino Acid Oxidase, subunit A, domain 2"/>
    <property type="match status" value="1"/>
</dbReference>
<evidence type="ECO:0000259" key="11">
    <source>
        <dbReference type="Pfam" id="PF01266"/>
    </source>
</evidence>
<reference evidence="13 14" key="1">
    <citation type="submission" date="2022-12" db="EMBL/GenBank/DDBJ databases">
        <title>Dasania phycosphaerae sp. nov., isolated from particulate material of the south coast of Korea.</title>
        <authorList>
            <person name="Jiang Y."/>
        </authorList>
    </citation>
    <scope>NUCLEOTIDE SEQUENCE [LARGE SCALE GENOMIC DNA]</scope>
    <source>
        <strain evidence="13 14">GY-19</strain>
    </source>
</reference>
<evidence type="ECO:0000256" key="3">
    <source>
        <dbReference type="ARBA" id="ARBA00022630"/>
    </source>
</evidence>
<dbReference type="InterPro" id="IPR047785">
    <property type="entry name" value="tRNA_MNMC2"/>
</dbReference>
<dbReference type="GO" id="GO:0032259">
    <property type="term" value="P:methylation"/>
    <property type="evidence" value="ECO:0007669"/>
    <property type="project" value="UniProtKB-KW"/>
</dbReference>
<accession>A0A9J6RP64</accession>
<dbReference type="Gene3D" id="3.50.50.60">
    <property type="entry name" value="FAD/NAD(P)-binding domain"/>
    <property type="match status" value="1"/>
</dbReference>
<keyword evidence="8 10" id="KW-0560">Oxidoreductase</keyword>
<evidence type="ECO:0000256" key="4">
    <source>
        <dbReference type="ARBA" id="ARBA00022679"/>
    </source>
</evidence>
<dbReference type="InterPro" id="IPR008471">
    <property type="entry name" value="MnmC-like_methylTransf"/>
</dbReference>
<evidence type="ECO:0000313" key="14">
    <source>
        <dbReference type="Proteomes" id="UP001069090"/>
    </source>
</evidence>
<evidence type="ECO:0000256" key="6">
    <source>
        <dbReference type="ARBA" id="ARBA00022694"/>
    </source>
</evidence>
<dbReference type="NCBIfam" id="NF033855">
    <property type="entry name" value="tRNA_MNMC2"/>
    <property type="match status" value="1"/>
</dbReference>
<evidence type="ECO:0000313" key="13">
    <source>
        <dbReference type="EMBL" id="MCZ0865976.1"/>
    </source>
</evidence>
<dbReference type="Proteomes" id="UP001069090">
    <property type="component" value="Unassembled WGS sequence"/>
</dbReference>
<evidence type="ECO:0000256" key="2">
    <source>
        <dbReference type="ARBA" id="ARBA00022603"/>
    </source>
</evidence>
<dbReference type="GO" id="GO:0016645">
    <property type="term" value="F:oxidoreductase activity, acting on the CH-NH group of donors"/>
    <property type="evidence" value="ECO:0007669"/>
    <property type="project" value="InterPro"/>
</dbReference>
<organism evidence="13 14">
    <name type="scientific">Dasania phycosphaerae</name>
    <dbReference type="NCBI Taxonomy" id="2950436"/>
    <lineage>
        <taxon>Bacteria</taxon>
        <taxon>Pseudomonadati</taxon>
        <taxon>Pseudomonadota</taxon>
        <taxon>Gammaproteobacteria</taxon>
        <taxon>Cellvibrionales</taxon>
        <taxon>Spongiibacteraceae</taxon>
        <taxon>Dasania</taxon>
    </lineage>
</organism>
<dbReference type="SUPFAM" id="SSF54373">
    <property type="entry name" value="FAD-linked reductases, C-terminal domain"/>
    <property type="match status" value="1"/>
</dbReference>
<comment type="subcellular location">
    <subcellularLocation>
        <location evidence="10">Cytoplasm</location>
    </subcellularLocation>
</comment>
<dbReference type="Pfam" id="PF01266">
    <property type="entry name" value="DAO"/>
    <property type="match status" value="1"/>
</dbReference>
<dbReference type="AlphaFoldDB" id="A0A9J6RP64"/>
<evidence type="ECO:0000259" key="12">
    <source>
        <dbReference type="Pfam" id="PF05430"/>
    </source>
</evidence>
<dbReference type="PANTHER" id="PTHR13847:SF283">
    <property type="entry name" value="TRNA 5-METHYLAMINOMETHYL-2-THIOURIDINE BIOSYNTHESIS BIFUNCTIONAL PROTEIN MNMC"/>
    <property type="match status" value="1"/>
</dbReference>
<proteinExistence type="inferred from homology"/>
<feature type="region of interest" description="FAD-dependent cmnm(5)s(2)U34 oxidoreductase" evidence="10">
    <location>
        <begin position="282"/>
        <end position="686"/>
    </location>
</feature>
<dbReference type="EMBL" id="JAPTGG010000009">
    <property type="protein sequence ID" value="MCZ0865976.1"/>
    <property type="molecule type" value="Genomic_DNA"/>
</dbReference>
<comment type="cofactor">
    <cofactor evidence="10">
        <name>FAD</name>
        <dbReference type="ChEBI" id="CHEBI:57692"/>
    </cofactor>
</comment>
<dbReference type="GO" id="GO:0050660">
    <property type="term" value="F:flavin adenine dinucleotide binding"/>
    <property type="evidence" value="ECO:0007669"/>
    <property type="project" value="UniProtKB-UniRule"/>
</dbReference>
<dbReference type="HAMAP" id="MF_01102">
    <property type="entry name" value="MnmC"/>
    <property type="match status" value="1"/>
</dbReference>
<dbReference type="InterPro" id="IPR006076">
    <property type="entry name" value="FAD-dep_OxRdtase"/>
</dbReference>
<evidence type="ECO:0000256" key="1">
    <source>
        <dbReference type="ARBA" id="ARBA00022490"/>
    </source>
</evidence>
<dbReference type="NCBIfam" id="NF002481">
    <property type="entry name" value="PRK01747.1-2"/>
    <property type="match status" value="1"/>
</dbReference>
<dbReference type="InterPro" id="IPR023032">
    <property type="entry name" value="tRNA_MAMT_biosynth_bifunc_MnmC"/>
</dbReference>
<dbReference type="RefSeq" id="WP_258332129.1">
    <property type="nucleotide sequence ID" value="NZ_JAPTGG010000009.1"/>
</dbReference>
<comment type="similarity">
    <text evidence="10">In the C-terminal section; belongs to the DAO family.</text>
</comment>
<keyword evidence="14" id="KW-1185">Reference proteome</keyword>
<gene>
    <name evidence="10 13" type="primary">mnmC</name>
    <name evidence="13" type="ORF">O0V09_12250</name>
</gene>
<dbReference type="SUPFAM" id="SSF51905">
    <property type="entry name" value="FAD/NAD(P)-binding domain"/>
    <property type="match status" value="1"/>
</dbReference>
<dbReference type="InterPro" id="IPR017610">
    <property type="entry name" value="tRNA_S-uridine_synth_MnmC_C"/>
</dbReference>
<protein>
    <recommendedName>
        <fullName evidence="10">tRNA 5-methylaminomethyl-2-thiouridine biosynthesis bifunctional protein MnmC</fullName>
        <shortName evidence="10">tRNA mnm(5)s(2)U biosynthesis bifunctional protein</shortName>
    </recommendedName>
    <domain>
        <recommendedName>
            <fullName evidence="10">tRNA (mnm(5)s(2)U34)-methyltransferase</fullName>
            <ecNumber evidence="10">2.1.1.61</ecNumber>
        </recommendedName>
    </domain>
    <domain>
        <recommendedName>
            <fullName evidence="10">FAD-dependent cmnm(5)s(2)U34 oxidoreductase</fullName>
            <ecNumber evidence="10">1.5.-.-</ecNumber>
        </recommendedName>
    </domain>
</protein>
<feature type="region of interest" description="tRNA (mnm(5)s(2)U34)-methyltransferase" evidence="10">
    <location>
        <begin position="1"/>
        <end position="251"/>
    </location>
</feature>
<dbReference type="GO" id="GO:0004808">
    <property type="term" value="F:tRNA (5-methylaminomethyl-2-thiouridylate)(34)-methyltransferase activity"/>
    <property type="evidence" value="ECO:0007669"/>
    <property type="project" value="UniProtKB-EC"/>
</dbReference>
<dbReference type="EC" id="1.5.-.-" evidence="10"/>
<comment type="function">
    <text evidence="10">Catalyzes the last two steps in the biosynthesis of 5-methylaminomethyl-2-thiouridine (mnm(5)s(2)U) at the wobble position (U34) in tRNA. Catalyzes the FAD-dependent demodification of cmnm(5)s(2)U34 to nm(5)s(2)U34, followed by the transfer of a methyl group from S-adenosyl-L-methionine to nm(5)s(2)U34, to form mnm(5)s(2)U34.</text>
</comment>
<comment type="catalytic activity">
    <reaction evidence="10">
        <text>5-aminomethyl-2-thiouridine(34) in tRNA + S-adenosyl-L-methionine = 5-methylaminomethyl-2-thiouridine(34) in tRNA + S-adenosyl-L-homocysteine + H(+)</text>
        <dbReference type="Rhea" id="RHEA:19569"/>
        <dbReference type="Rhea" id="RHEA-COMP:10195"/>
        <dbReference type="Rhea" id="RHEA-COMP:10197"/>
        <dbReference type="ChEBI" id="CHEBI:15378"/>
        <dbReference type="ChEBI" id="CHEBI:57856"/>
        <dbReference type="ChEBI" id="CHEBI:59789"/>
        <dbReference type="ChEBI" id="CHEBI:74454"/>
        <dbReference type="ChEBI" id="CHEBI:74455"/>
        <dbReference type="EC" id="2.1.1.61"/>
    </reaction>
</comment>
<sequence>MPSPFQLDTAEISWQEDQLPSSSHYDDIYFSKQHGLAETDYVFLQHNQLAQRWQQLDPQQPGVFTIAETGFGTGLNFLAACQLWQQLAPSTWRLHFISVEKHPLRPADLQRALSAWPDLATYSQPLLAQYPPLLPGQHVLHFEQGISLHLLLGEASSSFEQCLATPHPDFVTSHGAKVDAWFLDGFAPAKNPSMWSQALFQTLAKLSRPGSTLATFTAAGIVRRGLQEVGFSVSKTKGYGHKREMLSGVFNAVNNEQQPRAHKTTPWALPPLSPRPQHVAVIGGGVAGCTTAYALASRGIQVSLIERHGELAQEASGNAQAMLYTKLSTEAGKLSQFGLSSYHYALRYYQQLQQQGLLTAQDVSFCGLLQLCGSDKQQQWLAQLAPHFATHSDWVEIVSPQRASELSGVDCPYPGYFLKGSGWISPTQLCLQLSRQANITVIKQQQAMHLQQHSAGWQIVNSQQQTMVNADAVVIANSLDAQQFQQCQQLPLKSIRGQVTALALQHFQQLPRSVICHEGYITPAIGNSLNFGATFDIADSDKTLRPADHQRNLTSLQQALPQLLASDPQQLNPEDFSGRANLRCNSPDYLPLVGPVANNDDFIRDYIALSKDAKKPIAIAGSYYPGLYINVAHGSKGLSSSPLCAELIAAMLCQEPLPLPRQLVEALNPGRFLIRDIIRGKIKPAC</sequence>
<evidence type="ECO:0000256" key="10">
    <source>
        <dbReference type="HAMAP-Rule" id="MF_01102"/>
    </source>
</evidence>
<keyword evidence="7 10" id="KW-0274">FAD</keyword>
<keyword evidence="6 10" id="KW-0819">tRNA processing</keyword>
<feature type="domain" description="MnmC-like methyltransferase" evidence="12">
    <location>
        <begin position="119"/>
        <end position="249"/>
    </location>
</feature>
<dbReference type="InterPro" id="IPR029063">
    <property type="entry name" value="SAM-dependent_MTases_sf"/>
</dbReference>
<evidence type="ECO:0000256" key="9">
    <source>
        <dbReference type="ARBA" id="ARBA00023268"/>
    </source>
</evidence>
<dbReference type="PANTHER" id="PTHR13847">
    <property type="entry name" value="SARCOSINE DEHYDROGENASE-RELATED"/>
    <property type="match status" value="1"/>
</dbReference>
<keyword evidence="3 10" id="KW-0285">Flavoprotein</keyword>
<dbReference type="InterPro" id="IPR036188">
    <property type="entry name" value="FAD/NAD-bd_sf"/>
</dbReference>
<keyword evidence="9 10" id="KW-0511">Multifunctional enzyme</keyword>
<keyword evidence="4 10" id="KW-0808">Transferase</keyword>
<name>A0A9J6RP64_9GAMM</name>
<dbReference type="Gene3D" id="3.40.50.150">
    <property type="entry name" value="Vaccinia Virus protein VP39"/>
    <property type="match status" value="1"/>
</dbReference>
<evidence type="ECO:0000256" key="7">
    <source>
        <dbReference type="ARBA" id="ARBA00022827"/>
    </source>
</evidence>
<comment type="caution">
    <text evidence="13">The sequence shown here is derived from an EMBL/GenBank/DDBJ whole genome shotgun (WGS) entry which is preliminary data.</text>
</comment>
<dbReference type="Pfam" id="PF05430">
    <property type="entry name" value="Methyltransf_30"/>
    <property type="match status" value="1"/>
</dbReference>
<keyword evidence="5 10" id="KW-0949">S-adenosyl-L-methionine</keyword>
<keyword evidence="2 10" id="KW-0489">Methyltransferase</keyword>
<dbReference type="GO" id="GO:0002098">
    <property type="term" value="P:tRNA wobble uridine modification"/>
    <property type="evidence" value="ECO:0007669"/>
    <property type="project" value="TreeGrafter"/>
</dbReference>
<keyword evidence="1 10" id="KW-0963">Cytoplasm</keyword>
<evidence type="ECO:0000256" key="8">
    <source>
        <dbReference type="ARBA" id="ARBA00023002"/>
    </source>
</evidence>
<dbReference type="EC" id="2.1.1.61" evidence="10"/>
<dbReference type="GO" id="GO:0005737">
    <property type="term" value="C:cytoplasm"/>
    <property type="evidence" value="ECO:0007669"/>
    <property type="project" value="UniProtKB-SubCell"/>
</dbReference>
<evidence type="ECO:0000256" key="5">
    <source>
        <dbReference type="ARBA" id="ARBA00022691"/>
    </source>
</evidence>
<comment type="similarity">
    <text evidence="10">In the N-terminal section; belongs to the methyltransferase superfamily. tRNA (mnm(5)s(2)U34)-methyltransferase family.</text>
</comment>
<feature type="domain" description="FAD dependent oxidoreductase" evidence="11">
    <location>
        <begin position="278"/>
        <end position="651"/>
    </location>
</feature>